<keyword evidence="2" id="KW-1133">Transmembrane helix</keyword>
<dbReference type="InterPro" id="IPR052016">
    <property type="entry name" value="Bact_Sigma-Reg"/>
</dbReference>
<protein>
    <submittedName>
        <fullName evidence="4">Phosphoserine phosphatase RsbU</fullName>
        <ecNumber evidence="4">3.1.3.3</ecNumber>
    </submittedName>
</protein>
<gene>
    <name evidence="4" type="primary">rsbU_3</name>
    <name evidence="4" type="ORF">TBK1r_42350</name>
</gene>
<evidence type="ECO:0000313" key="4">
    <source>
        <dbReference type="EMBL" id="QDV85256.1"/>
    </source>
</evidence>
<name>A0ABX5XTX2_9BACT</name>
<keyword evidence="2" id="KW-0472">Membrane</keyword>
<feature type="domain" description="HAMP" evidence="3">
    <location>
        <begin position="189"/>
        <end position="241"/>
    </location>
</feature>
<keyword evidence="1 4" id="KW-0378">Hydrolase</keyword>
<feature type="transmembrane region" description="Helical" evidence="2">
    <location>
        <begin position="12"/>
        <end position="34"/>
    </location>
</feature>
<dbReference type="EC" id="3.1.3.3" evidence="4"/>
<dbReference type="InterPro" id="IPR003660">
    <property type="entry name" value="HAMP_dom"/>
</dbReference>
<dbReference type="Gene3D" id="6.10.340.10">
    <property type="match status" value="1"/>
</dbReference>
<proteinExistence type="predicted"/>
<dbReference type="RefSeq" id="WP_145214650.1">
    <property type="nucleotide sequence ID" value="NZ_CP036432.1"/>
</dbReference>
<dbReference type="InterPro" id="IPR036457">
    <property type="entry name" value="PPM-type-like_dom_sf"/>
</dbReference>
<dbReference type="Pfam" id="PF00672">
    <property type="entry name" value="HAMP"/>
    <property type="match status" value="1"/>
</dbReference>
<accession>A0ABX5XTX2</accession>
<evidence type="ECO:0000256" key="2">
    <source>
        <dbReference type="SAM" id="Phobius"/>
    </source>
</evidence>
<dbReference type="PANTHER" id="PTHR43156:SF2">
    <property type="entry name" value="STAGE II SPORULATION PROTEIN E"/>
    <property type="match status" value="1"/>
</dbReference>
<dbReference type="CDD" id="cd06225">
    <property type="entry name" value="HAMP"/>
    <property type="match status" value="1"/>
</dbReference>
<dbReference type="GO" id="GO:0016787">
    <property type="term" value="F:hydrolase activity"/>
    <property type="evidence" value="ECO:0007669"/>
    <property type="project" value="UniProtKB-KW"/>
</dbReference>
<dbReference type="SUPFAM" id="SSF81606">
    <property type="entry name" value="PP2C-like"/>
    <property type="match status" value="1"/>
</dbReference>
<reference evidence="4 5" key="1">
    <citation type="submission" date="2019-02" db="EMBL/GenBank/DDBJ databases">
        <title>Deep-cultivation of Planctomycetes and their phenomic and genomic characterization uncovers novel biology.</title>
        <authorList>
            <person name="Wiegand S."/>
            <person name="Jogler M."/>
            <person name="Boedeker C."/>
            <person name="Pinto D."/>
            <person name="Vollmers J."/>
            <person name="Rivas-Marin E."/>
            <person name="Kohn T."/>
            <person name="Peeters S.H."/>
            <person name="Heuer A."/>
            <person name="Rast P."/>
            <person name="Oberbeckmann S."/>
            <person name="Bunk B."/>
            <person name="Jeske O."/>
            <person name="Meyerdierks A."/>
            <person name="Storesund J.E."/>
            <person name="Kallscheuer N."/>
            <person name="Luecker S."/>
            <person name="Lage O.M."/>
            <person name="Pohl T."/>
            <person name="Merkel B.J."/>
            <person name="Hornburger P."/>
            <person name="Mueller R.-W."/>
            <person name="Bruemmer F."/>
            <person name="Labrenz M."/>
            <person name="Spormann A.M."/>
            <person name="Op den Camp H."/>
            <person name="Overmann J."/>
            <person name="Amann R."/>
            <person name="Jetten M.S.M."/>
            <person name="Mascher T."/>
            <person name="Medema M.H."/>
            <person name="Devos D.P."/>
            <person name="Kaster A.-K."/>
            <person name="Ovreas L."/>
            <person name="Rohde M."/>
            <person name="Galperin M.Y."/>
            <person name="Jogler C."/>
        </authorList>
    </citation>
    <scope>NUCLEOTIDE SEQUENCE [LARGE SCALE GENOMIC DNA]</scope>
    <source>
        <strain evidence="4 5">TBK1r</strain>
    </source>
</reference>
<organism evidence="4 5">
    <name type="scientific">Stieleria magnilauensis</name>
    <dbReference type="NCBI Taxonomy" id="2527963"/>
    <lineage>
        <taxon>Bacteria</taxon>
        <taxon>Pseudomonadati</taxon>
        <taxon>Planctomycetota</taxon>
        <taxon>Planctomycetia</taxon>
        <taxon>Pirellulales</taxon>
        <taxon>Pirellulaceae</taxon>
        <taxon>Stieleria</taxon>
    </lineage>
</organism>
<dbReference type="Gene3D" id="3.60.40.10">
    <property type="entry name" value="PPM-type phosphatase domain"/>
    <property type="match status" value="1"/>
</dbReference>
<feature type="transmembrane region" description="Helical" evidence="2">
    <location>
        <begin position="171"/>
        <end position="191"/>
    </location>
</feature>
<dbReference type="SMART" id="SM00331">
    <property type="entry name" value="PP2C_SIG"/>
    <property type="match status" value="1"/>
</dbReference>
<dbReference type="SMART" id="SM00304">
    <property type="entry name" value="HAMP"/>
    <property type="match status" value="1"/>
</dbReference>
<sequence>MKSPKIWRQLPLSRQLLIAVNSVLLVVVTLFVVIDHRLRIVRHVDQARVALSEEAKTLYEAAVALDGSETRAVQKLVDDVCARMNTMDSPGHHIALQWQGELLQANSHGRASPEMIDAMIASAKDVAMRQPMKQSIVVGSFAGPAGAVYVSEKRSNLISSAREELLRQLSAVVIAGAVATAVVNLMLYLVVTKPMRKLVASLKSVGEGNLDSRTQNLSCRELRYLGDQINVMAERLESSDRDRRLHMAKAREIQQNLRPDVIQIPQLRIDSSFEPADDVGGDYYDVIALNDSQVLICLADVAGHGVPAAMAATLLKAFVCEAAKVTIEPSEILCRVNRQYCEYVVSGHFATMVLVRIDLVERRVVYANAGHEWPFVHRGGLPVERLEAGDLLLGVEVDTEYEQAAIPIRPGMKIVLVSDGVTEAFNPSEEQFGTQRVEQVIASGMNDHANELTKRFEDSLNDFRSGRAAFDDTTLLVVEIL</sequence>
<dbReference type="Proteomes" id="UP000318081">
    <property type="component" value="Chromosome"/>
</dbReference>
<keyword evidence="5" id="KW-1185">Reference proteome</keyword>
<keyword evidence="2" id="KW-0812">Transmembrane</keyword>
<evidence type="ECO:0000259" key="3">
    <source>
        <dbReference type="PROSITE" id="PS50885"/>
    </source>
</evidence>
<evidence type="ECO:0000256" key="1">
    <source>
        <dbReference type="ARBA" id="ARBA00022801"/>
    </source>
</evidence>
<dbReference type="PANTHER" id="PTHR43156">
    <property type="entry name" value="STAGE II SPORULATION PROTEIN E-RELATED"/>
    <property type="match status" value="1"/>
</dbReference>
<dbReference type="PROSITE" id="PS50885">
    <property type="entry name" value="HAMP"/>
    <property type="match status" value="1"/>
</dbReference>
<dbReference type="SUPFAM" id="SSF158472">
    <property type="entry name" value="HAMP domain-like"/>
    <property type="match status" value="1"/>
</dbReference>
<evidence type="ECO:0000313" key="5">
    <source>
        <dbReference type="Proteomes" id="UP000318081"/>
    </source>
</evidence>
<dbReference type="Pfam" id="PF07228">
    <property type="entry name" value="SpoIIE"/>
    <property type="match status" value="1"/>
</dbReference>
<dbReference type="InterPro" id="IPR001932">
    <property type="entry name" value="PPM-type_phosphatase-like_dom"/>
</dbReference>
<dbReference type="EMBL" id="CP036432">
    <property type="protein sequence ID" value="QDV85256.1"/>
    <property type="molecule type" value="Genomic_DNA"/>
</dbReference>